<accession>A0A2R5GJK1</accession>
<dbReference type="FunFam" id="3.40.50.300:FF:001025">
    <property type="entry name" value="ATPase family, AAA domain-containing 2B"/>
    <property type="match status" value="1"/>
</dbReference>
<evidence type="ECO:0000259" key="5">
    <source>
        <dbReference type="SMART" id="SM00382"/>
    </source>
</evidence>
<dbReference type="SMART" id="SM00382">
    <property type="entry name" value="AAA"/>
    <property type="match status" value="2"/>
</dbReference>
<organism evidence="6 7">
    <name type="scientific">Hondaea fermentalgiana</name>
    <dbReference type="NCBI Taxonomy" id="2315210"/>
    <lineage>
        <taxon>Eukaryota</taxon>
        <taxon>Sar</taxon>
        <taxon>Stramenopiles</taxon>
        <taxon>Bigyra</taxon>
        <taxon>Labyrinthulomycetes</taxon>
        <taxon>Thraustochytrida</taxon>
        <taxon>Thraustochytriidae</taxon>
        <taxon>Hondaea</taxon>
    </lineage>
</organism>
<dbReference type="GO" id="GO:0016887">
    <property type="term" value="F:ATP hydrolysis activity"/>
    <property type="evidence" value="ECO:0007669"/>
    <property type="project" value="InterPro"/>
</dbReference>
<dbReference type="Gene3D" id="3.40.50.300">
    <property type="entry name" value="P-loop containing nucleotide triphosphate hydrolases"/>
    <property type="match status" value="2"/>
</dbReference>
<evidence type="ECO:0000256" key="3">
    <source>
        <dbReference type="ARBA" id="ARBA00023054"/>
    </source>
</evidence>
<keyword evidence="7" id="KW-1185">Reference proteome</keyword>
<feature type="region of interest" description="Disordered" evidence="4">
    <location>
        <begin position="477"/>
        <end position="498"/>
    </location>
</feature>
<keyword evidence="1" id="KW-0547">Nucleotide-binding</keyword>
<feature type="compositionally biased region" description="Low complexity" evidence="4">
    <location>
        <begin position="808"/>
        <end position="818"/>
    </location>
</feature>
<feature type="domain" description="AAA+ ATPase" evidence="5">
    <location>
        <begin position="266"/>
        <end position="414"/>
    </location>
</feature>
<name>A0A2R5GJK1_9STRA</name>
<comment type="caution">
    <text evidence="6">The sequence shown here is derived from an EMBL/GenBank/DDBJ whole genome shotgun (WGS) entry which is preliminary data.</text>
</comment>
<feature type="compositionally biased region" description="Acidic residues" evidence="4">
    <location>
        <begin position="483"/>
        <end position="498"/>
    </location>
</feature>
<feature type="region of interest" description="Disordered" evidence="4">
    <location>
        <begin position="808"/>
        <end position="832"/>
    </location>
</feature>
<feature type="domain" description="AAA+ ATPase" evidence="5">
    <location>
        <begin position="585"/>
        <end position="727"/>
    </location>
</feature>
<dbReference type="PANTHER" id="PTHR23077">
    <property type="entry name" value="AAA-FAMILY ATPASE"/>
    <property type="match status" value="1"/>
</dbReference>
<dbReference type="InterPro" id="IPR027417">
    <property type="entry name" value="P-loop_NTPase"/>
</dbReference>
<dbReference type="GO" id="GO:0000502">
    <property type="term" value="C:proteasome complex"/>
    <property type="evidence" value="ECO:0007669"/>
    <property type="project" value="UniProtKB-KW"/>
</dbReference>
<dbReference type="PANTHER" id="PTHR23077:SF171">
    <property type="entry name" value="NUCLEAR VALOSIN-CONTAINING PROTEIN-LIKE"/>
    <property type="match status" value="1"/>
</dbReference>
<dbReference type="Pfam" id="PF00004">
    <property type="entry name" value="AAA"/>
    <property type="match status" value="2"/>
</dbReference>
<dbReference type="InterPro" id="IPR003593">
    <property type="entry name" value="AAA+_ATPase"/>
</dbReference>
<dbReference type="Proteomes" id="UP000241890">
    <property type="component" value="Unassembled WGS sequence"/>
</dbReference>
<dbReference type="InterPro" id="IPR003960">
    <property type="entry name" value="ATPase_AAA_CS"/>
</dbReference>
<dbReference type="PROSITE" id="PS00674">
    <property type="entry name" value="AAA"/>
    <property type="match status" value="2"/>
</dbReference>
<protein>
    <submittedName>
        <fullName evidence="6">26S proteasome regulatory subunit 6B</fullName>
    </submittedName>
</protein>
<keyword evidence="6" id="KW-0647">Proteasome</keyword>
<dbReference type="InterPro" id="IPR003959">
    <property type="entry name" value="ATPase_AAA_core"/>
</dbReference>
<dbReference type="SUPFAM" id="SSF52540">
    <property type="entry name" value="P-loop containing nucleoside triphosphate hydrolases"/>
    <property type="match status" value="2"/>
</dbReference>
<feature type="compositionally biased region" description="Acidic residues" evidence="4">
    <location>
        <begin position="821"/>
        <end position="832"/>
    </location>
</feature>
<keyword evidence="3" id="KW-0175">Coiled coil</keyword>
<dbReference type="AlphaFoldDB" id="A0A2R5GJK1"/>
<gene>
    <name evidence="6" type="ORF">FCC1311_046842</name>
</gene>
<dbReference type="EMBL" id="BEYU01000041">
    <property type="protein sequence ID" value="GBG28461.1"/>
    <property type="molecule type" value="Genomic_DNA"/>
</dbReference>
<keyword evidence="2" id="KW-0067">ATP-binding</keyword>
<evidence type="ECO:0000256" key="1">
    <source>
        <dbReference type="ARBA" id="ARBA00022741"/>
    </source>
</evidence>
<evidence type="ECO:0000313" key="6">
    <source>
        <dbReference type="EMBL" id="GBG28461.1"/>
    </source>
</evidence>
<evidence type="ECO:0000313" key="7">
    <source>
        <dbReference type="Proteomes" id="UP000241890"/>
    </source>
</evidence>
<reference evidence="6 7" key="1">
    <citation type="submission" date="2017-12" db="EMBL/GenBank/DDBJ databases">
        <title>Sequencing, de novo assembly and annotation of complete genome of a new Thraustochytrid species, strain FCC1311.</title>
        <authorList>
            <person name="Sedici K."/>
            <person name="Godart F."/>
            <person name="Aiese Cigliano R."/>
            <person name="Sanseverino W."/>
            <person name="Barakat M."/>
            <person name="Ortet P."/>
            <person name="Marechal E."/>
            <person name="Cagnac O."/>
            <person name="Amato A."/>
        </authorList>
    </citation>
    <scope>NUCLEOTIDE SEQUENCE [LARGE SCALE GENOMIC DNA]</scope>
</reference>
<evidence type="ECO:0000256" key="2">
    <source>
        <dbReference type="ARBA" id="ARBA00022840"/>
    </source>
</evidence>
<sequence>MPQTTLPLRPGRADVTCGLRREVSPVALVRLRGHRNDEAARNERPGNESLCLVRLESSCASEPACVCASNGLRAVRKIDTSVLVPADVANGLAADFFAQESLVLDNNTEEDATKVDVGFYSAYRRASLTPGASSVELRMIDAGGSPVRLPPASTVREQVDHWVRTGMPLLEGCVIKSPAGLALDAVVARTVPSQTLVTCEDTTRVSFDDRLDLANATAQSSSPDKTSSACRNDVNQPSGPLKTLYELVVWPVSLAGTSPLVDKLHSPRGILLHGPPGTGKSHAAEQLAKALMDLAPCKLFVFDQQASAQSSPEEGLREIFARAEAFVKLKSARARALLLVDNLDTLCPVRSQEHQGEEAGPARTVAQLLTLMDGLQGADRRIVVLGATSRADDVDPALRRPGRFEREIAFAPPTLEERETLLAALIPKGRVSSEDLVQISRRTVGFTASDLDALVTQAVLHHGQRVSLRKATVAAGEAGAGAGEDEESLALEDNDSPALDNEESMALDNEECLTLDDFVEALRVVGMTGSLLRGGRGTGRGPASEPLQNNKETVFGYASVKLELAKAVDWPVERAAAMKRLDLAPPRGILLYGPPGCSKTTLARSVAARTGHSFFALSGADVYSPFVGDAERTVREVFAQARLARPAVVFLDELDALVGKRAMSSGEADEAGSVQSRVLSTLLNEMDGLEAARGLLVLAATNRLDMVDAALRRPGRFDRVLHVPLPGLDDRRSIFAGCLARLPLEPAAASAPRRAALADRLARAAHGGLGISGAQIDNLCREAAALAVRRGLARVPEELLLAALEGVAARSQNADPGPESGGDEDAGEEEEE</sequence>
<dbReference type="InterPro" id="IPR050168">
    <property type="entry name" value="AAA_ATPase_domain"/>
</dbReference>
<proteinExistence type="predicted"/>
<dbReference type="InParanoid" id="A0A2R5GJK1"/>
<evidence type="ECO:0000256" key="4">
    <source>
        <dbReference type="SAM" id="MobiDB-lite"/>
    </source>
</evidence>
<dbReference type="GO" id="GO:0005524">
    <property type="term" value="F:ATP binding"/>
    <property type="evidence" value="ECO:0007669"/>
    <property type="project" value="UniProtKB-KW"/>
</dbReference>
<dbReference type="Gene3D" id="1.10.8.60">
    <property type="match status" value="2"/>
</dbReference>